<sequence>MIWYGLVAWFFSDVLDPIMSELLNSMQPCRLCGRRSFGMSVARYACSWLSIARFAPGGIGAVARARIEEERMGHVASSFCFIFTFVAVVD</sequence>
<evidence type="ECO:0000313" key="1">
    <source>
        <dbReference type="EMBL" id="JAD38844.1"/>
    </source>
</evidence>
<reference evidence="1" key="2">
    <citation type="journal article" date="2015" name="Data Brief">
        <title>Shoot transcriptome of the giant reed, Arundo donax.</title>
        <authorList>
            <person name="Barrero R.A."/>
            <person name="Guerrero F.D."/>
            <person name="Moolhuijzen P."/>
            <person name="Goolsby J.A."/>
            <person name="Tidwell J."/>
            <person name="Bellgard S.E."/>
            <person name="Bellgard M.I."/>
        </authorList>
    </citation>
    <scope>NUCLEOTIDE SEQUENCE</scope>
    <source>
        <tissue evidence="1">Shoot tissue taken approximately 20 cm above the soil surface</tissue>
    </source>
</reference>
<reference evidence="1" key="1">
    <citation type="submission" date="2014-09" db="EMBL/GenBank/DDBJ databases">
        <authorList>
            <person name="Magalhaes I.L.F."/>
            <person name="Oliveira U."/>
            <person name="Santos F.R."/>
            <person name="Vidigal T.H.D.A."/>
            <person name="Brescovit A.D."/>
            <person name="Santos A.J."/>
        </authorList>
    </citation>
    <scope>NUCLEOTIDE SEQUENCE</scope>
    <source>
        <tissue evidence="1">Shoot tissue taken approximately 20 cm above the soil surface</tissue>
    </source>
</reference>
<dbReference type="AlphaFoldDB" id="A0A0A8ZHF6"/>
<dbReference type="EMBL" id="GBRH01259051">
    <property type="protein sequence ID" value="JAD38844.1"/>
    <property type="molecule type" value="Transcribed_RNA"/>
</dbReference>
<proteinExistence type="predicted"/>
<name>A0A0A8ZHF6_ARUDO</name>
<protein>
    <submittedName>
        <fullName evidence="1">Uncharacterized protein</fullName>
    </submittedName>
</protein>
<organism evidence="1">
    <name type="scientific">Arundo donax</name>
    <name type="common">Giant reed</name>
    <name type="synonym">Donax arundinaceus</name>
    <dbReference type="NCBI Taxonomy" id="35708"/>
    <lineage>
        <taxon>Eukaryota</taxon>
        <taxon>Viridiplantae</taxon>
        <taxon>Streptophyta</taxon>
        <taxon>Embryophyta</taxon>
        <taxon>Tracheophyta</taxon>
        <taxon>Spermatophyta</taxon>
        <taxon>Magnoliopsida</taxon>
        <taxon>Liliopsida</taxon>
        <taxon>Poales</taxon>
        <taxon>Poaceae</taxon>
        <taxon>PACMAD clade</taxon>
        <taxon>Arundinoideae</taxon>
        <taxon>Arundineae</taxon>
        <taxon>Arundo</taxon>
    </lineage>
</organism>
<accession>A0A0A8ZHF6</accession>